<accession>A0AAX2ZFJ5</accession>
<gene>
    <name evidence="1" type="ORF">JW646_01125</name>
</gene>
<dbReference type="EMBL" id="CP081135">
    <property type="protein sequence ID" value="UEL48084.1"/>
    <property type="molecule type" value="Genomic_DNA"/>
</dbReference>
<organism evidence="1 2">
    <name type="scientific">Terrisporobacter hibernicus</name>
    <dbReference type="NCBI Taxonomy" id="2813371"/>
    <lineage>
        <taxon>Bacteria</taxon>
        <taxon>Bacillati</taxon>
        <taxon>Bacillota</taxon>
        <taxon>Clostridia</taxon>
        <taxon>Peptostreptococcales</taxon>
        <taxon>Peptostreptococcaceae</taxon>
        <taxon>Terrisporobacter</taxon>
    </lineage>
</organism>
<evidence type="ECO:0000313" key="1">
    <source>
        <dbReference type="EMBL" id="UEL48084.1"/>
    </source>
</evidence>
<dbReference type="Proteomes" id="UP001198983">
    <property type="component" value="Chromosome"/>
</dbReference>
<keyword evidence="2" id="KW-1185">Reference proteome</keyword>
<dbReference type="KEGG" id="tem:JW646_01125"/>
<evidence type="ECO:0000313" key="2">
    <source>
        <dbReference type="Proteomes" id="UP001198983"/>
    </source>
</evidence>
<dbReference type="AlphaFoldDB" id="A0AAX2ZFJ5"/>
<sequence length="56" mass="6556">MENLQRKKDEGSYNKSVYHDSVYSCDIKVFALITLEFNIITKEMICCPSPLYLLHL</sequence>
<proteinExistence type="predicted"/>
<reference evidence="1 2" key="1">
    <citation type="journal article" date="2023" name="Int. J. Syst. Evol. Microbiol.">
        <title>Terrisporobacter hibernicus sp. nov., isolated from bovine faeces in Northern Ireland.</title>
        <authorList>
            <person name="Mitchell M."/>
            <person name="Nguyen S.V."/>
            <person name="Connor M."/>
            <person name="Fairley D.J."/>
            <person name="Donoghue O."/>
            <person name="Marshall H."/>
            <person name="Koolman L."/>
            <person name="McMullan G."/>
            <person name="Schaffer K.E."/>
            <person name="McGrath J.W."/>
            <person name="Fanning S."/>
        </authorList>
    </citation>
    <scope>NUCLEOTIDE SEQUENCE [LARGE SCALE GENOMIC DNA]</scope>
    <source>
        <strain evidence="1 2">MCA3</strain>
    </source>
</reference>
<name>A0AAX2ZFJ5_9FIRM</name>
<dbReference type="RefSeq" id="WP_228416268.1">
    <property type="nucleotide sequence ID" value="NZ_CP081135.1"/>
</dbReference>
<protein>
    <submittedName>
        <fullName evidence="1">Uncharacterized protein</fullName>
    </submittedName>
</protein>